<dbReference type="Pfam" id="PF02566">
    <property type="entry name" value="OsmC"/>
    <property type="match status" value="1"/>
</dbReference>
<gene>
    <name evidence="1" type="ORF">FHG66_06850</name>
</gene>
<accession>A0A5C4N1F9</accession>
<sequence length="137" mass="14133">MTRTVSLRFHNLPGSRAGFGRAGTRSLIADRPEGVAQGEGLGFNGAELLAASIGGCFWNDLHYAAEARGTVLGAVEVAVDVTLSGAPLRVTAATIHARIAADEPAHARECFDDAAATSTIANSVSAAFPVAFAFEDF</sequence>
<dbReference type="AlphaFoldDB" id="A0A5C4N1F9"/>
<dbReference type="EMBL" id="VDFU01000006">
    <property type="protein sequence ID" value="TNC50689.1"/>
    <property type="molecule type" value="Genomic_DNA"/>
</dbReference>
<dbReference type="OrthoDB" id="7868221at2"/>
<keyword evidence="2" id="KW-1185">Reference proteome</keyword>
<name>A0A5C4N1F9_9RHOB</name>
<dbReference type="RefSeq" id="WP_139076010.1">
    <property type="nucleotide sequence ID" value="NZ_VDFU01000006.1"/>
</dbReference>
<reference evidence="1 2" key="1">
    <citation type="submission" date="2019-06" db="EMBL/GenBank/DDBJ databases">
        <title>YIM 131921 draft genome.</title>
        <authorList>
            <person name="Jiang L."/>
        </authorList>
    </citation>
    <scope>NUCLEOTIDE SEQUENCE [LARGE SCALE GENOMIC DNA]</scope>
    <source>
        <strain evidence="1 2">YIM 131921</strain>
    </source>
</reference>
<organism evidence="1 2">
    <name type="scientific">Rubellimicrobium rubrum</name>
    <dbReference type="NCBI Taxonomy" id="2585369"/>
    <lineage>
        <taxon>Bacteria</taxon>
        <taxon>Pseudomonadati</taxon>
        <taxon>Pseudomonadota</taxon>
        <taxon>Alphaproteobacteria</taxon>
        <taxon>Rhodobacterales</taxon>
        <taxon>Roseobacteraceae</taxon>
        <taxon>Rubellimicrobium</taxon>
    </lineage>
</organism>
<comment type="caution">
    <text evidence="1">The sequence shown here is derived from an EMBL/GenBank/DDBJ whole genome shotgun (WGS) entry which is preliminary data.</text>
</comment>
<dbReference type="Gene3D" id="3.30.300.20">
    <property type="match status" value="1"/>
</dbReference>
<evidence type="ECO:0000313" key="2">
    <source>
        <dbReference type="Proteomes" id="UP000305887"/>
    </source>
</evidence>
<dbReference type="SUPFAM" id="SSF82784">
    <property type="entry name" value="OsmC-like"/>
    <property type="match status" value="1"/>
</dbReference>
<proteinExistence type="predicted"/>
<dbReference type="Proteomes" id="UP000305887">
    <property type="component" value="Unassembled WGS sequence"/>
</dbReference>
<dbReference type="InterPro" id="IPR015946">
    <property type="entry name" value="KH_dom-like_a/b"/>
</dbReference>
<dbReference type="InterPro" id="IPR003718">
    <property type="entry name" value="OsmC/Ohr_fam"/>
</dbReference>
<dbReference type="InterPro" id="IPR036102">
    <property type="entry name" value="OsmC/Ohrsf"/>
</dbReference>
<evidence type="ECO:0000313" key="1">
    <source>
        <dbReference type="EMBL" id="TNC50689.1"/>
    </source>
</evidence>
<protein>
    <submittedName>
        <fullName evidence="1">OsmC family protein</fullName>
    </submittedName>
</protein>